<accession>A0ACA9M0F0</accession>
<dbReference type="EMBL" id="CAJVPW010005745">
    <property type="protein sequence ID" value="CAG8559788.1"/>
    <property type="molecule type" value="Genomic_DNA"/>
</dbReference>
<comment type="caution">
    <text evidence="1">The sequence shown here is derived from an EMBL/GenBank/DDBJ whole genome shotgun (WGS) entry which is preliminary data.</text>
</comment>
<dbReference type="Proteomes" id="UP000789366">
    <property type="component" value="Unassembled WGS sequence"/>
</dbReference>
<gene>
    <name evidence="1" type="ORF">SPELUC_LOCUS5556</name>
</gene>
<keyword evidence="2" id="KW-1185">Reference proteome</keyword>
<evidence type="ECO:0000313" key="1">
    <source>
        <dbReference type="EMBL" id="CAG8559788.1"/>
    </source>
</evidence>
<sequence length="183" mass="20917">MKRSRRYREIKEKVANKYYNLPEAIEFLRANNPEKLKNIKIIKKERKIAIIKEGLPEDILAECQKNNEVKLLTATEVRQQVEKQKKSRWDFEKILAHSSGEEAVKPLQKLLGPKGLYPTKKNGSLTESILQEIAKFQQGETELKTDKGGNIQAVIGSSNFSSEQLAENYKVVYSKITELKPTG</sequence>
<protein>
    <submittedName>
        <fullName evidence="1">7853_t:CDS:1</fullName>
    </submittedName>
</protein>
<evidence type="ECO:0000313" key="2">
    <source>
        <dbReference type="Proteomes" id="UP000789366"/>
    </source>
</evidence>
<name>A0ACA9M0F0_9GLOM</name>
<reference evidence="1" key="1">
    <citation type="submission" date="2021-06" db="EMBL/GenBank/DDBJ databases">
        <authorList>
            <person name="Kallberg Y."/>
            <person name="Tangrot J."/>
            <person name="Rosling A."/>
        </authorList>
    </citation>
    <scope>NUCLEOTIDE SEQUENCE</scope>
    <source>
        <strain evidence="1">28 12/20/2015</strain>
    </source>
</reference>
<proteinExistence type="predicted"/>
<organism evidence="1 2">
    <name type="scientific">Cetraspora pellucida</name>
    <dbReference type="NCBI Taxonomy" id="1433469"/>
    <lineage>
        <taxon>Eukaryota</taxon>
        <taxon>Fungi</taxon>
        <taxon>Fungi incertae sedis</taxon>
        <taxon>Mucoromycota</taxon>
        <taxon>Glomeromycotina</taxon>
        <taxon>Glomeromycetes</taxon>
        <taxon>Diversisporales</taxon>
        <taxon>Gigasporaceae</taxon>
        <taxon>Cetraspora</taxon>
    </lineage>
</organism>